<accession>A0A2I5HD95</accession>
<dbReference type="EMBL" id="CP023345">
    <property type="protein sequence ID" value="ATW53464.1"/>
    <property type="molecule type" value="Genomic_DNA"/>
</dbReference>
<evidence type="ECO:0000313" key="1">
    <source>
        <dbReference type="EMBL" id="ATW53464.1"/>
    </source>
</evidence>
<evidence type="ECO:0000313" key="9">
    <source>
        <dbReference type="EMBL" id="HAC6764295.1"/>
    </source>
</evidence>
<evidence type="ECO:0000313" key="15">
    <source>
        <dbReference type="Proteomes" id="UP000230639"/>
    </source>
</evidence>
<evidence type="ECO:0000313" key="7">
    <source>
        <dbReference type="EMBL" id="HAB4463832.1"/>
    </source>
</evidence>
<reference evidence="1 15" key="1">
    <citation type="submission" date="2017-09" db="EMBL/GenBank/DDBJ databases">
        <title>Complete genome of Salmonella enterica subsp. diarizonae isolated from stool of a patient with bacterial enteropathy.</title>
        <authorList>
            <person name="Zhou J."/>
            <person name="Chen Q."/>
            <person name="Guo L."/>
            <person name="Fan J."/>
        </authorList>
    </citation>
    <scope>NUCLEOTIDE SEQUENCE [LARGE SCALE GENOMIC DNA]</scope>
    <source>
        <strain evidence="1 15">HZS154</strain>
    </source>
</reference>
<proteinExistence type="predicted"/>
<evidence type="ECO:0000313" key="2">
    <source>
        <dbReference type="EMBL" id="EBP3693646.1"/>
    </source>
</evidence>
<name>A0A2I5HD95_SALDZ</name>
<evidence type="ECO:0000313" key="12">
    <source>
        <dbReference type="EMBL" id="MIE70257.1"/>
    </source>
</evidence>
<dbReference type="EMBL" id="RSHK01000010">
    <property type="protein sequence ID" value="MIE70257.1"/>
    <property type="molecule type" value="Genomic_DNA"/>
</dbReference>
<dbReference type="AlphaFoldDB" id="A0A2I5HD95"/>
<dbReference type="EMBL" id="AAIYJF010000006">
    <property type="protein sequence ID" value="ECJ4377667.1"/>
    <property type="molecule type" value="Genomic_DNA"/>
</dbReference>
<dbReference type="EMBL" id="AAGLNK010000009">
    <property type="protein sequence ID" value="EBP3693646.1"/>
    <property type="molecule type" value="Genomic_DNA"/>
</dbReference>
<evidence type="ECO:0000313" key="11">
    <source>
        <dbReference type="EMBL" id="HAE1651047.1"/>
    </source>
</evidence>
<dbReference type="Proteomes" id="UP000230639">
    <property type="component" value="Chromosome"/>
</dbReference>
<evidence type="ECO:0000313" key="3">
    <source>
        <dbReference type="EMBL" id="ECJ4377667.1"/>
    </source>
</evidence>
<gene>
    <name evidence="13" type="ORF">ABB53_004950</name>
    <name evidence="4" type="ORF">AH359_00830</name>
    <name evidence="5" type="ORF">B4V94_00520</name>
    <name evidence="1" type="ORF">CNQ75_02290</name>
    <name evidence="3" type="ORF">DLB95_10355</name>
    <name evidence="12" type="ORF">EL06_12595</name>
    <name evidence="9" type="ORF">G0D47_06285</name>
    <name evidence="10" type="ORF">G0D72_01925</name>
    <name evidence="11" type="ORF">G2974_22295</name>
    <name evidence="8" type="ORF">GB480_06605</name>
    <name evidence="6" type="ORF">GBX62_00495</name>
    <name evidence="7" type="ORF">GBZ04_03540</name>
    <name evidence="14" type="ORF">JMJ85_04885</name>
    <name evidence="2" type="ORF">PG27_10385</name>
</gene>
<dbReference type="EMBL" id="DAARAS010000128">
    <property type="protein sequence ID" value="HAE1651047.1"/>
    <property type="molecule type" value="Genomic_DNA"/>
</dbReference>
<dbReference type="EMBL" id="DAAGTH010000004">
    <property type="protein sequence ID" value="HAB4463832.1"/>
    <property type="molecule type" value="Genomic_DNA"/>
</dbReference>
<evidence type="ECO:0000313" key="13">
    <source>
        <dbReference type="EMBL" id="QWJ70407.1"/>
    </source>
</evidence>
<dbReference type="EMBL" id="DAAGOZ010000001">
    <property type="protein sequence ID" value="HAB3962560.1"/>
    <property type="molecule type" value="Genomic_DNA"/>
</dbReference>
<dbReference type="STRING" id="59204.UQ49_18230"/>
<dbReference type="Proteomes" id="UP000839781">
    <property type="component" value="Unassembled WGS sequence"/>
</dbReference>
<reference evidence="13" key="7">
    <citation type="submission" date="2021-05" db="EMBL/GenBank/DDBJ databases">
        <title>Whole genome PacBio Sequel sequence of Salmonella enterica subsp. enterica.</title>
        <authorList>
            <person name="Hoffmann M."/>
            <person name="Balkey M."/>
            <person name="Luo Y."/>
        </authorList>
    </citation>
    <scope>NUCLEOTIDE SEQUENCE</scope>
    <source>
        <strain evidence="13">CFSAN030538</strain>
    </source>
</reference>
<evidence type="ECO:0000313" key="14">
    <source>
        <dbReference type="EMBL" id="QXN84511.1"/>
    </source>
</evidence>
<organism evidence="1 15">
    <name type="scientific">Salmonella diarizonae</name>
    <dbReference type="NCBI Taxonomy" id="59204"/>
    <lineage>
        <taxon>Bacteria</taxon>
        <taxon>Pseudomonadati</taxon>
        <taxon>Pseudomonadota</taxon>
        <taxon>Gammaproteobacteria</taxon>
        <taxon>Enterobacterales</taxon>
        <taxon>Enterobacteriaceae</taxon>
        <taxon>Salmonella</taxon>
    </lineage>
</organism>
<reference evidence="12" key="5">
    <citation type="submission" date="2018-08" db="EMBL/GenBank/DDBJ databases">
        <authorList>
            <consortium name="GenomeTrakr network: Whole genome sequencing for foodborne pathogen traceback"/>
        </authorList>
    </citation>
    <scope>NUCLEOTIDE SEQUENCE [LARGE SCALE GENOMIC DNA]</scope>
    <source>
        <strain evidence="2">CFSAN008697</strain>
        <strain evidence="13">CFSAN030538</strain>
        <strain evidence="4">FDA00001986</strain>
        <strain evidence="12">FMA0132</strain>
    </source>
</reference>
<evidence type="ECO:0000313" key="5">
    <source>
        <dbReference type="EMBL" id="EDH7453982.1"/>
    </source>
</evidence>
<evidence type="ECO:0000313" key="6">
    <source>
        <dbReference type="EMBL" id="HAB3962560.1"/>
    </source>
</evidence>
<protein>
    <submittedName>
        <fullName evidence="1">Type III secretion system effector protein OrgC</fullName>
    </submittedName>
</protein>
<reference evidence="3" key="3">
    <citation type="submission" date="2018-05" db="EMBL/GenBank/DDBJ databases">
        <authorList>
            <person name="Ashton P.M."/>
            <person name="Dallman T."/>
            <person name="Nair S."/>
            <person name="De Pinna E."/>
            <person name="Peters T."/>
            <person name="Grant K."/>
        </authorList>
    </citation>
    <scope>NUCLEOTIDE SEQUENCE [LARGE SCALE GENOMIC DNA]</scope>
    <source>
        <strain evidence="3">474878</strain>
    </source>
</reference>
<dbReference type="EMBL" id="DAAMIJ010000003">
    <property type="protein sequence ID" value="HAC6767979.1"/>
    <property type="molecule type" value="Genomic_DNA"/>
</dbReference>
<dbReference type="EMBL" id="AAMIRF010000001">
    <property type="protein sequence ID" value="EDH7453982.1"/>
    <property type="molecule type" value="Genomic_DNA"/>
</dbReference>
<dbReference type="InterPro" id="IPR057007">
    <property type="entry name" value="OrgC"/>
</dbReference>
<evidence type="ECO:0000313" key="4">
    <source>
        <dbReference type="EMBL" id="EDD0499930.1"/>
    </source>
</evidence>
<dbReference type="EMBL" id="DAAMII010000005">
    <property type="protein sequence ID" value="HAC6764295.1"/>
    <property type="molecule type" value="Genomic_DNA"/>
</dbReference>
<dbReference type="RefSeq" id="WP_053529369.1">
    <property type="nucleotide sequence ID" value="NZ_CP011288.1"/>
</dbReference>
<dbReference type="EMBL" id="AALSXK010000001">
    <property type="protein sequence ID" value="EDD0499930.1"/>
    <property type="molecule type" value="Genomic_DNA"/>
</dbReference>
<evidence type="ECO:0000313" key="8">
    <source>
        <dbReference type="EMBL" id="HAB6338622.1"/>
    </source>
</evidence>
<sequence>MIPGTVSTSYLVPTANTEATGSSVVSLSARAATLNNVDSARLSNGTDVELYDAFYQRLLSLPESASSETLKDAIYQEMNAFKDPNSGDPAFVSFEQQTAMLQNMMGKVESDTRLYEALNGLLVGTMNAQSQMTSWMQEIILSGGENKEAVDW</sequence>
<dbReference type="EMBL" id="CP078142">
    <property type="protein sequence ID" value="QXN84511.1"/>
    <property type="molecule type" value="Genomic_DNA"/>
</dbReference>
<reference evidence="14" key="8">
    <citation type="submission" date="2021-07" db="EMBL/GenBank/DDBJ databases">
        <title>Whole-Genome Sequences of non-enterica strains of Salmonella enterica isolated from poultry houses.</title>
        <authorList>
            <person name="Lamas A."/>
            <person name="Regal P."/>
            <person name="Miranda J.M."/>
            <person name="Vazquez B."/>
            <person name="Cepeda A."/>
            <person name="Franco C.M."/>
        </authorList>
    </citation>
    <scope>NUCLEOTIDE SEQUENCE</scope>
    <source>
        <strain evidence="14">LHICA_D1</strain>
    </source>
</reference>
<reference evidence="5" key="4">
    <citation type="submission" date="2018-07" db="EMBL/GenBank/DDBJ databases">
        <authorList>
            <consortium name="PulseNet: The National Subtyping Network for Foodborne Disease Surveillance"/>
            <person name="Tarr C.L."/>
            <person name="Trees E."/>
            <person name="Katz L.S."/>
            <person name="Carleton-Romer H.A."/>
            <person name="Stroika S."/>
            <person name="Kucerova Z."/>
            <person name="Roache K.F."/>
            <person name="Sabol A.L."/>
            <person name="Besser J."/>
            <person name="Gerner-Smidt P."/>
        </authorList>
    </citation>
    <scope>NUCLEOTIDE SEQUENCE</scope>
    <source>
        <strain evidence="5">PNUSAS008615</strain>
    </source>
</reference>
<dbReference type="NCBIfam" id="NF011849">
    <property type="entry name" value="PRK15321.1"/>
    <property type="match status" value="1"/>
</dbReference>
<dbReference type="EMBL" id="CP075144">
    <property type="protein sequence ID" value="QWJ70407.1"/>
    <property type="molecule type" value="Genomic_DNA"/>
</dbReference>
<evidence type="ECO:0000313" key="10">
    <source>
        <dbReference type="EMBL" id="HAC6767979.1"/>
    </source>
</evidence>
<dbReference type="EMBL" id="DAAHJH010000004">
    <property type="protein sequence ID" value="HAB6338622.1"/>
    <property type="molecule type" value="Genomic_DNA"/>
</dbReference>
<reference evidence="6" key="2">
    <citation type="journal article" date="2018" name="Genome Biol.">
        <title>SKESA: strategic k-mer extension for scrupulous assemblies.</title>
        <authorList>
            <person name="Souvorov A."/>
            <person name="Agarwala R."/>
            <person name="Lipman D.J."/>
        </authorList>
    </citation>
    <scope>NUCLEOTIDE SEQUENCE</scope>
    <source>
        <strain evidence="9">11-1391</strain>
        <strain evidence="10">11-3796</strain>
        <strain evidence="6">Salmonella enterica</strain>
    </source>
</reference>
<dbReference type="Pfam" id="PF24687">
    <property type="entry name" value="OrgC"/>
    <property type="match status" value="1"/>
</dbReference>
<dbReference type="Proteomes" id="UP000885362">
    <property type="component" value="Unassembled WGS sequence"/>
</dbReference>
<reference evidence="6" key="6">
    <citation type="submission" date="2019-10" db="EMBL/GenBank/DDBJ databases">
        <authorList>
            <consortium name="NCBI Pathogen Detection Project"/>
        </authorList>
    </citation>
    <scope>NUCLEOTIDE SEQUENCE</scope>
    <source>
        <strain evidence="9">11-1391</strain>
        <strain evidence="10">11-3796</strain>
        <strain evidence="6">Salmonella enterica</strain>
    </source>
</reference>